<evidence type="ECO:0000313" key="2">
    <source>
        <dbReference type="Proteomes" id="UP000595437"/>
    </source>
</evidence>
<keyword evidence="2" id="KW-1185">Reference proteome</keyword>
<feature type="non-terminal residue" evidence="1">
    <location>
        <position position="54"/>
    </location>
</feature>
<proteinExistence type="predicted"/>
<reference evidence="2" key="1">
    <citation type="submission" date="2021-01" db="EMBL/GenBank/DDBJ databases">
        <title>Caligus Genome Assembly.</title>
        <authorList>
            <person name="Gallardo-Escarate C."/>
        </authorList>
    </citation>
    <scope>NUCLEOTIDE SEQUENCE [LARGE SCALE GENOMIC DNA]</scope>
</reference>
<dbReference type="Proteomes" id="UP000595437">
    <property type="component" value="Chromosome 6"/>
</dbReference>
<protein>
    <submittedName>
        <fullName evidence="1">Uncharacterized protein</fullName>
    </submittedName>
</protein>
<gene>
    <name evidence="1" type="ORF">FKW44_010056</name>
</gene>
<evidence type="ECO:0000313" key="1">
    <source>
        <dbReference type="EMBL" id="QQP49398.1"/>
    </source>
</evidence>
<organism evidence="1 2">
    <name type="scientific">Caligus rogercresseyi</name>
    <name type="common">Sea louse</name>
    <dbReference type="NCBI Taxonomy" id="217165"/>
    <lineage>
        <taxon>Eukaryota</taxon>
        <taxon>Metazoa</taxon>
        <taxon>Ecdysozoa</taxon>
        <taxon>Arthropoda</taxon>
        <taxon>Crustacea</taxon>
        <taxon>Multicrustacea</taxon>
        <taxon>Hexanauplia</taxon>
        <taxon>Copepoda</taxon>
        <taxon>Siphonostomatoida</taxon>
        <taxon>Caligidae</taxon>
        <taxon>Caligus</taxon>
    </lineage>
</organism>
<dbReference type="AlphaFoldDB" id="A0A7T8HG09"/>
<sequence>MPPNLKEDVNSILNFYMELLELPDDWRKIFGVPRQGFAMGKNLRPSYRFPPIAS</sequence>
<accession>A0A7T8HG09</accession>
<dbReference type="EMBL" id="CP045895">
    <property type="protein sequence ID" value="QQP49398.1"/>
    <property type="molecule type" value="Genomic_DNA"/>
</dbReference>
<name>A0A7T8HG09_CALRO</name>